<dbReference type="GO" id="GO:0005524">
    <property type="term" value="F:ATP binding"/>
    <property type="evidence" value="ECO:0007669"/>
    <property type="project" value="UniProtKB-KW"/>
</dbReference>
<keyword evidence="6" id="KW-0547">Nucleotide-binding</keyword>
<keyword evidence="5" id="KW-0808">Transferase</keyword>
<evidence type="ECO:0000256" key="14">
    <source>
        <dbReference type="SAM" id="Phobius"/>
    </source>
</evidence>
<dbReference type="GO" id="GO:0016020">
    <property type="term" value="C:membrane"/>
    <property type="evidence" value="ECO:0007669"/>
    <property type="project" value="UniProtKB-SubCell"/>
</dbReference>
<feature type="coiled-coil region" evidence="13">
    <location>
        <begin position="260"/>
        <end position="290"/>
    </location>
</feature>
<name>A0A0M3QGH7_9BACT</name>
<dbReference type="EMBL" id="CP010802">
    <property type="protein sequence ID" value="ALC17999.1"/>
    <property type="molecule type" value="Genomic_DNA"/>
</dbReference>
<evidence type="ECO:0000256" key="7">
    <source>
        <dbReference type="ARBA" id="ARBA00022777"/>
    </source>
</evidence>
<evidence type="ECO:0000256" key="8">
    <source>
        <dbReference type="ARBA" id="ARBA00022840"/>
    </source>
</evidence>
<evidence type="ECO:0000259" key="17">
    <source>
        <dbReference type="PROSITE" id="PS50885"/>
    </source>
</evidence>
<evidence type="ECO:0000256" key="3">
    <source>
        <dbReference type="ARBA" id="ARBA00012438"/>
    </source>
</evidence>
<dbReference type="PRINTS" id="PR00344">
    <property type="entry name" value="BCTRLSENSOR"/>
</dbReference>
<evidence type="ECO:0000256" key="6">
    <source>
        <dbReference type="ARBA" id="ARBA00022741"/>
    </source>
</evidence>
<dbReference type="CDD" id="cd16922">
    <property type="entry name" value="HATPase_EvgS-ArcB-TorS-like"/>
    <property type="match status" value="1"/>
</dbReference>
<comment type="caution">
    <text evidence="12">Lacks conserved residue(s) required for the propagation of feature annotation.</text>
</comment>
<evidence type="ECO:0000313" key="19">
    <source>
        <dbReference type="Proteomes" id="UP000057158"/>
    </source>
</evidence>
<feature type="domain" description="HAMP" evidence="17">
    <location>
        <begin position="190"/>
        <end position="243"/>
    </location>
</feature>
<comment type="catalytic activity">
    <reaction evidence="1">
        <text>ATP + protein L-histidine = ADP + protein N-phospho-L-histidine.</text>
        <dbReference type="EC" id="2.7.13.3"/>
    </reaction>
</comment>
<dbReference type="PATRIC" id="fig|1603606.3.peg.3527"/>
<dbReference type="Proteomes" id="UP000057158">
    <property type="component" value="Chromosome"/>
</dbReference>
<dbReference type="AlphaFoldDB" id="A0A0M3QGH7"/>
<dbReference type="Pfam" id="PF00672">
    <property type="entry name" value="HAMP"/>
    <property type="match status" value="1"/>
</dbReference>
<dbReference type="OrthoDB" id="5378360at2"/>
<dbReference type="RefSeq" id="WP_053551962.1">
    <property type="nucleotide sequence ID" value="NZ_CP010802.1"/>
</dbReference>
<dbReference type="KEGG" id="des:DSOUD_3279"/>
<dbReference type="InterPro" id="IPR036097">
    <property type="entry name" value="HisK_dim/P_sf"/>
</dbReference>
<evidence type="ECO:0000313" key="18">
    <source>
        <dbReference type="EMBL" id="ALC17999.1"/>
    </source>
</evidence>
<proteinExistence type="predicted"/>
<dbReference type="Pfam" id="PF02518">
    <property type="entry name" value="HATPase_c"/>
    <property type="match status" value="1"/>
</dbReference>
<comment type="subcellular location">
    <subcellularLocation>
        <location evidence="2">Membrane</location>
    </subcellularLocation>
</comment>
<dbReference type="CDD" id="cd06225">
    <property type="entry name" value="HAMP"/>
    <property type="match status" value="1"/>
</dbReference>
<organism evidence="18 19">
    <name type="scientific">Desulfuromonas soudanensis</name>
    <dbReference type="NCBI Taxonomy" id="1603606"/>
    <lineage>
        <taxon>Bacteria</taxon>
        <taxon>Pseudomonadati</taxon>
        <taxon>Thermodesulfobacteriota</taxon>
        <taxon>Desulfuromonadia</taxon>
        <taxon>Desulfuromonadales</taxon>
        <taxon>Desulfuromonadaceae</taxon>
        <taxon>Desulfuromonas</taxon>
    </lineage>
</organism>
<sequence>MISRLKDLPIRSKLTGIIMLTSCSVLFLAYGAFMVTEAVGFRVAMLGKLSSLAQIVGANSRAALAFNDPRAAQEILQALESEAMINAACLLDGEGSAFACYPAAAGLALPSLLHRHVDAVAGSQERHFFGLDALGLTTPVVVDGERLGTVYLQINLRLFYLHLLAMSGVGLVVLLISTLIGFLLSRRLQRVISEPLIDLGQVMRRVSEEKNYALRAPRGGDDEIGALVDGFNAMLEQIASRDRQLEQYKGHLEDKIFRRTAELSVANSRLEETVAALEQAKNAAEGASRAKSRFLANISHEIRTPMIGVLGMTDLLLETDLDQRQRSLAATVRSSGEALLAILNELLDVASIASDRLELQKEPFDLRQTIEETVELFAEGAQRKGLELVTLVDPRSPVRVVGDPARLRQILLNLVGNAVKFTTVGTVEVRSSVVKDGDTPHLLLEVRDTGIGIRSESQETIFDTFTQEDNSTSRSYGGTGLGLAIVKQLVDLMGGTVAVTSKPGKGTVFTVKLPLEISESLPVPPSSPPATVLVVAAPPATRAALDSYLVALGSTATFAENAEEALPLLAPRGGTSPFTHALICVPPGTPIPLSLARAVRRDPGAAGVQLILLGPRSGPETIAPWQEAGIDGYLVRPLRFEALRQALLPTRENDAAAPLPAKMFQFQGRILLAEDNPSTQRLVRIILENLGCDVDVAVDGSEAVAMASATPYRLILMDCQMPGTDGYEATLRLRRQGCETPIVALTANAQRHDEARCREVGMNDFLCKPFKQEQMREILRRWLAPPEVPASPSVSAEG</sequence>
<dbReference type="FunFam" id="3.30.565.10:FF:000010">
    <property type="entry name" value="Sensor histidine kinase RcsC"/>
    <property type="match status" value="1"/>
</dbReference>
<dbReference type="SMART" id="SM00387">
    <property type="entry name" value="HATPase_c"/>
    <property type="match status" value="1"/>
</dbReference>
<dbReference type="SUPFAM" id="SSF55874">
    <property type="entry name" value="ATPase domain of HSP90 chaperone/DNA topoisomerase II/histidine kinase"/>
    <property type="match status" value="1"/>
</dbReference>
<feature type="domain" description="Response regulatory" evidence="16">
    <location>
        <begin position="669"/>
        <end position="783"/>
    </location>
</feature>
<dbReference type="Gene3D" id="3.30.565.10">
    <property type="entry name" value="Histidine kinase-like ATPase, C-terminal domain"/>
    <property type="match status" value="1"/>
</dbReference>
<dbReference type="GO" id="GO:0000155">
    <property type="term" value="F:phosphorelay sensor kinase activity"/>
    <property type="evidence" value="ECO:0007669"/>
    <property type="project" value="InterPro"/>
</dbReference>
<keyword evidence="19" id="KW-1185">Reference proteome</keyword>
<dbReference type="Gene3D" id="1.10.287.130">
    <property type="match status" value="1"/>
</dbReference>
<evidence type="ECO:0000256" key="9">
    <source>
        <dbReference type="ARBA" id="ARBA00023012"/>
    </source>
</evidence>
<comment type="subunit">
    <text evidence="10">At low DSF concentrations, interacts with RpfF.</text>
</comment>
<dbReference type="InterPro" id="IPR004358">
    <property type="entry name" value="Sig_transdc_His_kin-like_C"/>
</dbReference>
<evidence type="ECO:0000256" key="13">
    <source>
        <dbReference type="SAM" id="Coils"/>
    </source>
</evidence>
<evidence type="ECO:0000256" key="1">
    <source>
        <dbReference type="ARBA" id="ARBA00000085"/>
    </source>
</evidence>
<evidence type="ECO:0000256" key="5">
    <source>
        <dbReference type="ARBA" id="ARBA00022679"/>
    </source>
</evidence>
<dbReference type="InterPro" id="IPR001789">
    <property type="entry name" value="Sig_transdc_resp-reg_receiver"/>
</dbReference>
<dbReference type="InterPro" id="IPR003661">
    <property type="entry name" value="HisK_dim/P_dom"/>
</dbReference>
<dbReference type="FunFam" id="1.10.287.130:FF:000002">
    <property type="entry name" value="Two-component osmosensing histidine kinase"/>
    <property type="match status" value="1"/>
</dbReference>
<feature type="domain" description="Response regulatory" evidence="16">
    <location>
        <begin position="531"/>
        <end position="651"/>
    </location>
</feature>
<keyword evidence="14" id="KW-1133">Transmembrane helix</keyword>
<keyword evidence="7 18" id="KW-0418">Kinase</keyword>
<dbReference type="SUPFAM" id="SSF47384">
    <property type="entry name" value="Homodimeric domain of signal transducing histidine kinase"/>
    <property type="match status" value="1"/>
</dbReference>
<dbReference type="SMART" id="SM00304">
    <property type="entry name" value="HAMP"/>
    <property type="match status" value="1"/>
</dbReference>
<evidence type="ECO:0000256" key="10">
    <source>
        <dbReference type="ARBA" id="ARBA00064003"/>
    </source>
</evidence>
<dbReference type="Pfam" id="PF17152">
    <property type="entry name" value="CHASE8"/>
    <property type="match status" value="1"/>
</dbReference>
<keyword evidence="14" id="KW-0472">Membrane</keyword>
<dbReference type="PROSITE" id="PS50885">
    <property type="entry name" value="HAMP"/>
    <property type="match status" value="1"/>
</dbReference>
<accession>A0A0M3QGH7</accession>
<feature type="transmembrane region" description="Helical" evidence="14">
    <location>
        <begin position="159"/>
        <end position="184"/>
    </location>
</feature>
<evidence type="ECO:0000256" key="11">
    <source>
        <dbReference type="ARBA" id="ARBA00068150"/>
    </source>
</evidence>
<dbReference type="STRING" id="1603606.DSOUD_3279"/>
<dbReference type="InterPro" id="IPR036890">
    <property type="entry name" value="HATPase_C_sf"/>
</dbReference>
<dbReference type="Gene3D" id="6.10.340.10">
    <property type="match status" value="1"/>
</dbReference>
<dbReference type="SUPFAM" id="SSF158472">
    <property type="entry name" value="HAMP domain-like"/>
    <property type="match status" value="1"/>
</dbReference>
<dbReference type="PANTHER" id="PTHR45339">
    <property type="entry name" value="HYBRID SIGNAL TRANSDUCTION HISTIDINE KINASE J"/>
    <property type="match status" value="1"/>
</dbReference>
<keyword evidence="9" id="KW-0902">Two-component regulatory system</keyword>
<feature type="domain" description="Histidine kinase" evidence="15">
    <location>
        <begin position="297"/>
        <end position="517"/>
    </location>
</feature>
<feature type="modified residue" description="4-aspartylphosphate" evidence="12">
    <location>
        <position position="718"/>
    </location>
</feature>
<keyword evidence="13" id="KW-0175">Coiled coil</keyword>
<keyword evidence="8" id="KW-0067">ATP-binding</keyword>
<dbReference type="PANTHER" id="PTHR45339:SF5">
    <property type="entry name" value="HISTIDINE KINASE"/>
    <property type="match status" value="1"/>
</dbReference>
<dbReference type="PROSITE" id="PS50110">
    <property type="entry name" value="RESPONSE_REGULATORY"/>
    <property type="match status" value="2"/>
</dbReference>
<dbReference type="CDD" id="cd00082">
    <property type="entry name" value="HisKA"/>
    <property type="match status" value="1"/>
</dbReference>
<dbReference type="CDD" id="cd17546">
    <property type="entry name" value="REC_hyHK_CKI1_RcsC-like"/>
    <property type="match status" value="1"/>
</dbReference>
<dbReference type="Gene3D" id="3.40.50.2300">
    <property type="match status" value="2"/>
</dbReference>
<dbReference type="InterPro" id="IPR033417">
    <property type="entry name" value="CHASE8"/>
</dbReference>
<evidence type="ECO:0000256" key="12">
    <source>
        <dbReference type="PROSITE-ProRule" id="PRU00169"/>
    </source>
</evidence>
<dbReference type="SMART" id="SM00388">
    <property type="entry name" value="HisKA"/>
    <property type="match status" value="1"/>
</dbReference>
<evidence type="ECO:0000256" key="4">
    <source>
        <dbReference type="ARBA" id="ARBA00022553"/>
    </source>
</evidence>
<protein>
    <recommendedName>
        <fullName evidence="11">Sensory/regulatory protein RpfC</fullName>
        <ecNumber evidence="3">2.7.13.3</ecNumber>
    </recommendedName>
</protein>
<dbReference type="PROSITE" id="PS50109">
    <property type="entry name" value="HIS_KIN"/>
    <property type="match status" value="1"/>
</dbReference>
<dbReference type="InterPro" id="IPR003594">
    <property type="entry name" value="HATPase_dom"/>
</dbReference>
<dbReference type="Pfam" id="PF00072">
    <property type="entry name" value="Response_reg"/>
    <property type="match status" value="1"/>
</dbReference>
<dbReference type="InterPro" id="IPR011006">
    <property type="entry name" value="CheY-like_superfamily"/>
</dbReference>
<dbReference type="EC" id="2.7.13.3" evidence="3"/>
<feature type="transmembrane region" description="Helical" evidence="14">
    <location>
        <begin position="12"/>
        <end position="33"/>
    </location>
</feature>
<dbReference type="InterPro" id="IPR005467">
    <property type="entry name" value="His_kinase_dom"/>
</dbReference>
<keyword evidence="4 12" id="KW-0597">Phosphoprotein</keyword>
<gene>
    <name evidence="18" type="ORF">DSOUD_3279</name>
</gene>
<dbReference type="SUPFAM" id="SSF52172">
    <property type="entry name" value="CheY-like"/>
    <property type="match status" value="2"/>
</dbReference>
<dbReference type="SMART" id="SM00448">
    <property type="entry name" value="REC"/>
    <property type="match status" value="1"/>
</dbReference>
<evidence type="ECO:0000259" key="16">
    <source>
        <dbReference type="PROSITE" id="PS50110"/>
    </source>
</evidence>
<evidence type="ECO:0000259" key="15">
    <source>
        <dbReference type="PROSITE" id="PS50109"/>
    </source>
</evidence>
<dbReference type="Pfam" id="PF00512">
    <property type="entry name" value="HisKA"/>
    <property type="match status" value="1"/>
</dbReference>
<reference evidence="18 19" key="1">
    <citation type="submission" date="2015-07" db="EMBL/GenBank/DDBJ databases">
        <title>Isolation and Genomic Characterization of a Novel Halophilic Metal-Reducing Deltaproteobacterium from the Deep Subsurface.</title>
        <authorList>
            <person name="Badalamenti J.P."/>
            <person name="Summers Z.M."/>
            <person name="Gralnick J.A."/>
            <person name="Bond D.R."/>
        </authorList>
    </citation>
    <scope>NUCLEOTIDE SEQUENCE [LARGE SCALE GENOMIC DNA]</scope>
    <source>
        <strain evidence="18 19">WTL</strain>
    </source>
</reference>
<dbReference type="InterPro" id="IPR003660">
    <property type="entry name" value="HAMP_dom"/>
</dbReference>
<keyword evidence="14" id="KW-0812">Transmembrane</keyword>
<evidence type="ECO:0000256" key="2">
    <source>
        <dbReference type="ARBA" id="ARBA00004370"/>
    </source>
</evidence>